<name>R4X7P5_TAPDE</name>
<feature type="domain" description="J" evidence="3">
    <location>
        <begin position="39"/>
        <end position="101"/>
    </location>
</feature>
<reference evidence="4 5" key="1">
    <citation type="journal article" date="2013" name="MBio">
        <title>Genome sequencing of the plant pathogen Taphrina deformans, the causal agent of peach leaf curl.</title>
        <authorList>
            <person name="Cisse O.H."/>
            <person name="Almeida J.M.G.C.F."/>
            <person name="Fonseca A."/>
            <person name="Kumar A.A."/>
            <person name="Salojaervi J."/>
            <person name="Overmyer K."/>
            <person name="Hauser P.M."/>
            <person name="Pagni M."/>
        </authorList>
    </citation>
    <scope>NUCLEOTIDE SEQUENCE [LARGE SCALE GENOMIC DNA]</scope>
    <source>
        <strain evidence="5">PYCC 5710 / ATCC 11124 / CBS 356.35 / IMI 108563 / JCM 9778 / NBRC 8474</strain>
    </source>
</reference>
<keyword evidence="2" id="KW-0812">Transmembrane</keyword>
<evidence type="ECO:0000313" key="4">
    <source>
        <dbReference type="EMBL" id="CCG81461.1"/>
    </source>
</evidence>
<protein>
    <recommendedName>
        <fullName evidence="3">J domain-containing protein</fullName>
    </recommendedName>
</protein>
<dbReference type="STRING" id="1097556.R4X7P5"/>
<dbReference type="eggNOG" id="KOG0712">
    <property type="taxonomic scope" value="Eukaryota"/>
</dbReference>
<dbReference type="PRINTS" id="PR00625">
    <property type="entry name" value="JDOMAIN"/>
</dbReference>
<accession>R4X7P5</accession>
<evidence type="ECO:0000259" key="3">
    <source>
        <dbReference type="PROSITE" id="PS50076"/>
    </source>
</evidence>
<dbReference type="SMART" id="SM00271">
    <property type="entry name" value="DnaJ"/>
    <property type="match status" value="1"/>
</dbReference>
<dbReference type="InterPro" id="IPR001623">
    <property type="entry name" value="DnaJ_domain"/>
</dbReference>
<dbReference type="Gene3D" id="1.10.287.110">
    <property type="entry name" value="DnaJ domain"/>
    <property type="match status" value="1"/>
</dbReference>
<comment type="caution">
    <text evidence="4">The sequence shown here is derived from an EMBL/GenBank/DDBJ whole genome shotgun (WGS) entry which is preliminary data.</text>
</comment>
<feature type="region of interest" description="Disordered" evidence="1">
    <location>
        <begin position="25"/>
        <end position="48"/>
    </location>
</feature>
<evidence type="ECO:0000313" key="5">
    <source>
        <dbReference type="Proteomes" id="UP000013776"/>
    </source>
</evidence>
<keyword evidence="2" id="KW-0472">Membrane</keyword>
<dbReference type="PANTHER" id="PTHR44873">
    <property type="entry name" value="DNAJ HOMOLOG SUBFAMILY C MEMBER 30, MITOCHONDRIAL"/>
    <property type="match status" value="1"/>
</dbReference>
<feature type="region of interest" description="Disordered" evidence="1">
    <location>
        <begin position="94"/>
        <end position="145"/>
    </location>
</feature>
<dbReference type="Pfam" id="PF00226">
    <property type="entry name" value="DnaJ"/>
    <property type="match status" value="1"/>
</dbReference>
<feature type="compositionally biased region" description="Basic and acidic residues" evidence="1">
    <location>
        <begin position="94"/>
        <end position="106"/>
    </location>
</feature>
<dbReference type="CDD" id="cd06257">
    <property type="entry name" value="DnaJ"/>
    <property type="match status" value="1"/>
</dbReference>
<feature type="compositionally biased region" description="Low complexity" evidence="1">
    <location>
        <begin position="136"/>
        <end position="145"/>
    </location>
</feature>
<proteinExistence type="predicted"/>
<evidence type="ECO:0000256" key="2">
    <source>
        <dbReference type="SAM" id="Phobius"/>
    </source>
</evidence>
<dbReference type="EMBL" id="CAHR02000041">
    <property type="protein sequence ID" value="CCG81461.1"/>
    <property type="molecule type" value="Genomic_DNA"/>
</dbReference>
<keyword evidence="2" id="KW-1133">Transmembrane helix</keyword>
<dbReference type="Proteomes" id="UP000013776">
    <property type="component" value="Unassembled WGS sequence"/>
</dbReference>
<feature type="transmembrane region" description="Helical" evidence="2">
    <location>
        <begin position="203"/>
        <end position="224"/>
    </location>
</feature>
<organism evidence="4 5">
    <name type="scientific">Taphrina deformans (strain PYCC 5710 / ATCC 11124 / CBS 356.35 / IMI 108563 / JCM 9778 / NBRC 8474)</name>
    <name type="common">Peach leaf curl fungus</name>
    <name type="synonym">Lalaria deformans</name>
    <dbReference type="NCBI Taxonomy" id="1097556"/>
    <lineage>
        <taxon>Eukaryota</taxon>
        <taxon>Fungi</taxon>
        <taxon>Dikarya</taxon>
        <taxon>Ascomycota</taxon>
        <taxon>Taphrinomycotina</taxon>
        <taxon>Taphrinomycetes</taxon>
        <taxon>Taphrinales</taxon>
        <taxon>Taphrinaceae</taxon>
        <taxon>Taphrina</taxon>
    </lineage>
</organism>
<evidence type="ECO:0000256" key="1">
    <source>
        <dbReference type="SAM" id="MobiDB-lite"/>
    </source>
</evidence>
<dbReference type="PROSITE" id="PS50076">
    <property type="entry name" value="DNAJ_2"/>
    <property type="match status" value="1"/>
</dbReference>
<keyword evidence="5" id="KW-1185">Reference proteome</keyword>
<dbReference type="OrthoDB" id="10250354at2759"/>
<dbReference type="PANTHER" id="PTHR44873:SF1">
    <property type="entry name" value="DNAJ HOMOLOG SUBFAMILY C MEMBER 30, MITOCHONDRIAL"/>
    <property type="match status" value="1"/>
</dbReference>
<dbReference type="SUPFAM" id="SSF46565">
    <property type="entry name" value="Chaperone J-domain"/>
    <property type="match status" value="1"/>
</dbReference>
<sequence>MSLWSKRSIRSSPINIDRVLPRRIPSSRPSGLRHASSTTHYDTLSVARDATPKEIKEKFYELSKKFHPDVSPESAKKFTEINAAYSVLREASARRDYDRSLPRERGPIGTREGGFRMASGLSRRKTRPMGTPPSSPFRASASPASNRPAGFDFGANPAPEGEVRNARFTYDEHRERHSAFDSRYNIKLEEELSRRNAELKDNFMARFLGIAGLIAVVILLTGGISSIRAEVHGEPSGDRAQEVTWSEVMKARRRAHEHSFWQSKSN</sequence>
<dbReference type="VEuPathDB" id="FungiDB:TAPDE_001288"/>
<gene>
    <name evidence="4" type="ORF">TAPDE_001288</name>
</gene>
<dbReference type="InterPro" id="IPR036869">
    <property type="entry name" value="J_dom_sf"/>
</dbReference>
<dbReference type="AlphaFoldDB" id="R4X7P5"/>
<dbReference type="InterPro" id="IPR053025">
    <property type="entry name" value="Mito_ATP_Synthase-Asso"/>
</dbReference>